<dbReference type="InterPro" id="IPR036264">
    <property type="entry name" value="Bact_exopeptidase_dim_dom"/>
</dbReference>
<keyword evidence="5" id="KW-0378">Hydrolase</keyword>
<keyword evidence="3" id="KW-0645">Protease</keyword>
<dbReference type="InterPro" id="IPR002933">
    <property type="entry name" value="Peptidase_M20"/>
</dbReference>
<dbReference type="eggNOG" id="COG0624">
    <property type="taxonomic scope" value="Bacteria"/>
</dbReference>
<evidence type="ECO:0000256" key="6">
    <source>
        <dbReference type="ARBA" id="ARBA00022833"/>
    </source>
</evidence>
<dbReference type="GO" id="GO:0008777">
    <property type="term" value="F:acetylornithine deacetylase activity"/>
    <property type="evidence" value="ECO:0007669"/>
    <property type="project" value="TreeGrafter"/>
</dbReference>
<evidence type="ECO:0000256" key="2">
    <source>
        <dbReference type="ARBA" id="ARBA00006247"/>
    </source>
</evidence>
<dbReference type="EMBL" id="FOKQ01000013">
    <property type="protein sequence ID" value="SFC46463.1"/>
    <property type="molecule type" value="Genomic_DNA"/>
</dbReference>
<dbReference type="AlphaFoldDB" id="A0A1I1JKL1"/>
<dbReference type="Proteomes" id="UP000182192">
    <property type="component" value="Unassembled WGS sequence"/>
</dbReference>
<evidence type="ECO:0000256" key="3">
    <source>
        <dbReference type="ARBA" id="ARBA00022670"/>
    </source>
</evidence>
<gene>
    <name evidence="9" type="ORF">SAMN02910406_01762</name>
</gene>
<sequence length="435" mass="47469">MMMDKTQLAAAFAEYFDKHTDEILADLAEIIGIESIADENADVKPFGEGSAKALAWGEDKMKSLGMVTKNFDNYAVRGDYVSGEEPVLGILAHLDTVPVSSNWSFPPFELTQKDGVLYGRGTIDDKGPATAVLWAVKAIREMGLPMKNFRVIFGGNEENGCTDMEYYENCEKFPPMVFTPDGSFPVLNCEKGMVHMTFSAPFEDSEIISIDAGMAINAIPDRCAVTYTDGRDSLTVGLSAHGSRPENGDNAVTKFLAGYEGTNALLLGLKKLFPHGEFDGKTCGLGFEDNISGKMTCALTVLKTKDGRLNGGIDIRFPIDRSYAEISGIIKDAVCGIGFEIDTCEGMEPHYVDEDSDFVQALLRVYERVKGEKGSCIAEGGITYVHNTPGAVAFGAEFPWENNNMHGDDEHISMETFKLNLNMYANAIAEICMKD</sequence>
<comment type="cofactor">
    <cofactor evidence="1">
        <name>Zn(2+)</name>
        <dbReference type="ChEBI" id="CHEBI:29105"/>
    </cofactor>
</comment>
<dbReference type="GO" id="GO:0008237">
    <property type="term" value="F:metallopeptidase activity"/>
    <property type="evidence" value="ECO:0007669"/>
    <property type="project" value="UniProtKB-KW"/>
</dbReference>
<evidence type="ECO:0000313" key="10">
    <source>
        <dbReference type="Proteomes" id="UP000182192"/>
    </source>
</evidence>
<dbReference type="PANTHER" id="PTHR43808">
    <property type="entry name" value="ACETYLORNITHINE DEACETYLASE"/>
    <property type="match status" value="1"/>
</dbReference>
<evidence type="ECO:0000313" key="9">
    <source>
        <dbReference type="EMBL" id="SFC46463.1"/>
    </source>
</evidence>
<dbReference type="GO" id="GO:0008270">
    <property type="term" value="F:zinc ion binding"/>
    <property type="evidence" value="ECO:0007669"/>
    <property type="project" value="InterPro"/>
</dbReference>
<organism evidence="9 10">
    <name type="scientific">Ruminococcus albus</name>
    <dbReference type="NCBI Taxonomy" id="1264"/>
    <lineage>
        <taxon>Bacteria</taxon>
        <taxon>Bacillati</taxon>
        <taxon>Bacillota</taxon>
        <taxon>Clostridia</taxon>
        <taxon>Eubacteriales</taxon>
        <taxon>Oscillospiraceae</taxon>
        <taxon>Ruminococcus</taxon>
    </lineage>
</organism>
<accession>A0A1I1JKL1</accession>
<dbReference type="PANTHER" id="PTHR43808:SF31">
    <property type="entry name" value="N-ACETYL-L-CITRULLINE DEACETYLASE"/>
    <property type="match status" value="1"/>
</dbReference>
<dbReference type="GO" id="GO:0016805">
    <property type="term" value="F:dipeptidase activity"/>
    <property type="evidence" value="ECO:0007669"/>
    <property type="project" value="UniProtKB-KW"/>
</dbReference>
<dbReference type="Gene3D" id="3.40.630.10">
    <property type="entry name" value="Zn peptidases"/>
    <property type="match status" value="2"/>
</dbReference>
<evidence type="ECO:0000256" key="8">
    <source>
        <dbReference type="ARBA" id="ARBA00023049"/>
    </source>
</evidence>
<keyword evidence="8" id="KW-0482">Metalloprotease</keyword>
<dbReference type="PROSITE" id="PS00758">
    <property type="entry name" value="ARGE_DAPE_CPG2_1"/>
    <property type="match status" value="1"/>
</dbReference>
<name>A0A1I1JKL1_RUMAL</name>
<comment type="similarity">
    <text evidence="2">Belongs to the peptidase M20A family.</text>
</comment>
<dbReference type="SUPFAM" id="SSF53187">
    <property type="entry name" value="Zn-dependent exopeptidases"/>
    <property type="match status" value="1"/>
</dbReference>
<dbReference type="GO" id="GO:0006526">
    <property type="term" value="P:L-arginine biosynthetic process"/>
    <property type="evidence" value="ECO:0007669"/>
    <property type="project" value="TreeGrafter"/>
</dbReference>
<keyword evidence="4" id="KW-0479">Metal-binding</keyword>
<dbReference type="Pfam" id="PF01546">
    <property type="entry name" value="Peptidase_M20"/>
    <property type="match status" value="1"/>
</dbReference>
<proteinExistence type="inferred from homology"/>
<dbReference type="NCBIfam" id="TIGR01887">
    <property type="entry name" value="dipeptidaselike"/>
    <property type="match status" value="1"/>
</dbReference>
<evidence type="ECO:0000256" key="7">
    <source>
        <dbReference type="ARBA" id="ARBA00022997"/>
    </source>
</evidence>
<evidence type="ECO:0000256" key="1">
    <source>
        <dbReference type="ARBA" id="ARBA00001947"/>
    </source>
</evidence>
<reference evidence="9 10" key="1">
    <citation type="submission" date="2016-10" db="EMBL/GenBank/DDBJ databases">
        <authorList>
            <person name="de Groot N.N."/>
        </authorList>
    </citation>
    <scope>NUCLEOTIDE SEQUENCE [LARGE SCALE GENOMIC DNA]</scope>
    <source>
        <strain evidence="9 10">AR67</strain>
    </source>
</reference>
<keyword evidence="7" id="KW-0224">Dipeptidase</keyword>
<dbReference type="GO" id="GO:0006508">
    <property type="term" value="P:proteolysis"/>
    <property type="evidence" value="ECO:0007669"/>
    <property type="project" value="UniProtKB-KW"/>
</dbReference>
<dbReference type="InterPro" id="IPR050072">
    <property type="entry name" value="Peptidase_M20A"/>
</dbReference>
<protein>
    <submittedName>
        <fullName evidence="9">Succinyl-diaminopimelate desuccinylase</fullName>
    </submittedName>
</protein>
<dbReference type="SUPFAM" id="SSF55031">
    <property type="entry name" value="Bacterial exopeptidase dimerisation domain"/>
    <property type="match status" value="1"/>
</dbReference>
<evidence type="ECO:0000256" key="5">
    <source>
        <dbReference type="ARBA" id="ARBA00022801"/>
    </source>
</evidence>
<dbReference type="InterPro" id="IPR010964">
    <property type="entry name" value="M20A_pepV-rel"/>
</dbReference>
<keyword evidence="6" id="KW-0862">Zinc</keyword>
<evidence type="ECO:0000256" key="4">
    <source>
        <dbReference type="ARBA" id="ARBA00022723"/>
    </source>
</evidence>
<dbReference type="InterPro" id="IPR001261">
    <property type="entry name" value="ArgE/DapE_CS"/>
</dbReference>